<comment type="caution">
    <text evidence="11">The sequence shown here is derived from an EMBL/GenBank/DDBJ whole genome shotgun (WGS) entry which is preliminary data.</text>
</comment>
<protein>
    <recommendedName>
        <fullName evidence="2">Type II secretion system protein H</fullName>
    </recommendedName>
    <alternativeName>
        <fullName evidence="9">General secretion pathway protein H</fullName>
    </alternativeName>
</protein>
<keyword evidence="8 10" id="KW-0472">Membrane</keyword>
<evidence type="ECO:0000256" key="6">
    <source>
        <dbReference type="ARBA" id="ARBA00022692"/>
    </source>
</evidence>
<dbReference type="Proteomes" id="UP000626370">
    <property type="component" value="Unassembled WGS sequence"/>
</dbReference>
<dbReference type="InterPro" id="IPR045584">
    <property type="entry name" value="Pilin-like"/>
</dbReference>
<keyword evidence="12" id="KW-1185">Reference proteome</keyword>
<dbReference type="InterPro" id="IPR002416">
    <property type="entry name" value="T2SS_protein-GspH"/>
</dbReference>
<dbReference type="SUPFAM" id="SSF54523">
    <property type="entry name" value="Pili subunits"/>
    <property type="match status" value="1"/>
</dbReference>
<evidence type="ECO:0000256" key="1">
    <source>
        <dbReference type="ARBA" id="ARBA00004377"/>
    </source>
</evidence>
<dbReference type="NCBIfam" id="TIGR02532">
    <property type="entry name" value="IV_pilin_GFxxxE"/>
    <property type="match status" value="1"/>
</dbReference>
<keyword evidence="4" id="KW-0488">Methylation</keyword>
<evidence type="ECO:0000256" key="2">
    <source>
        <dbReference type="ARBA" id="ARBA00021549"/>
    </source>
</evidence>
<evidence type="ECO:0000256" key="8">
    <source>
        <dbReference type="ARBA" id="ARBA00023136"/>
    </source>
</evidence>
<reference evidence="12" key="1">
    <citation type="journal article" date="2019" name="Int. J. Syst. Evol. Microbiol.">
        <title>The Global Catalogue of Microorganisms (GCM) 10K type strain sequencing project: providing services to taxonomists for standard genome sequencing and annotation.</title>
        <authorList>
            <consortium name="The Broad Institute Genomics Platform"/>
            <consortium name="The Broad Institute Genome Sequencing Center for Infectious Disease"/>
            <person name="Wu L."/>
            <person name="Ma J."/>
        </authorList>
    </citation>
    <scope>NUCLEOTIDE SEQUENCE [LARGE SCALE GENOMIC DNA]</scope>
    <source>
        <strain evidence="12">CGMCC 1.15922</strain>
    </source>
</reference>
<dbReference type="EMBL" id="BNAH01000015">
    <property type="protein sequence ID" value="GHE99838.1"/>
    <property type="molecule type" value="Genomic_DNA"/>
</dbReference>
<evidence type="ECO:0000256" key="4">
    <source>
        <dbReference type="ARBA" id="ARBA00022481"/>
    </source>
</evidence>
<evidence type="ECO:0000256" key="10">
    <source>
        <dbReference type="SAM" id="Phobius"/>
    </source>
</evidence>
<gene>
    <name evidence="11" type="ORF">GCM10011501_31540</name>
</gene>
<dbReference type="PRINTS" id="PR00885">
    <property type="entry name" value="BCTERIALGSPH"/>
</dbReference>
<evidence type="ECO:0000313" key="12">
    <source>
        <dbReference type="Proteomes" id="UP000626370"/>
    </source>
</evidence>
<organism evidence="11 12">
    <name type="scientific">Thalassotalea profundi</name>
    <dbReference type="NCBI Taxonomy" id="2036687"/>
    <lineage>
        <taxon>Bacteria</taxon>
        <taxon>Pseudomonadati</taxon>
        <taxon>Pseudomonadota</taxon>
        <taxon>Gammaproteobacteria</taxon>
        <taxon>Alteromonadales</taxon>
        <taxon>Colwelliaceae</taxon>
        <taxon>Thalassotalea</taxon>
    </lineage>
</organism>
<evidence type="ECO:0000256" key="7">
    <source>
        <dbReference type="ARBA" id="ARBA00022989"/>
    </source>
</evidence>
<evidence type="ECO:0000256" key="3">
    <source>
        <dbReference type="ARBA" id="ARBA00022475"/>
    </source>
</evidence>
<sequence>MASNSLNSHKNKGFTLIEVLVVIVVVGLMVAAVQFSFNSNKPESELQQESVRFAGVFDLAAQYGLLNNVELGLVVHESGYSFVGYDGTQWVELSDLESLSHYQLPEYMTLAITFDDLPTDESALISRELFEPEDDDDFTLENDEEKPIIPQVYILSGGDITPFKMTFGWHKLARVEEEIIYEVIGEYTTPLTIKGPIIDGLYDEQK</sequence>
<dbReference type="InterPro" id="IPR012902">
    <property type="entry name" value="N_methyl_site"/>
</dbReference>
<keyword evidence="5" id="KW-0997">Cell inner membrane</keyword>
<dbReference type="RefSeq" id="WP_189379229.1">
    <property type="nucleotide sequence ID" value="NZ_BNAH01000015.1"/>
</dbReference>
<evidence type="ECO:0000256" key="5">
    <source>
        <dbReference type="ARBA" id="ARBA00022519"/>
    </source>
</evidence>
<dbReference type="Pfam" id="PF07963">
    <property type="entry name" value="N_methyl"/>
    <property type="match status" value="1"/>
</dbReference>
<name>A0ABQ3J0A9_9GAMM</name>
<comment type="subcellular location">
    <subcellularLocation>
        <location evidence="1">Cell inner membrane</location>
        <topology evidence="1">Single-pass membrane protein</topology>
    </subcellularLocation>
</comment>
<keyword evidence="6 10" id="KW-0812">Transmembrane</keyword>
<dbReference type="NCBIfam" id="TIGR01708">
    <property type="entry name" value="typeII_sec_gspH"/>
    <property type="match status" value="1"/>
</dbReference>
<feature type="transmembrane region" description="Helical" evidence="10">
    <location>
        <begin position="16"/>
        <end position="37"/>
    </location>
</feature>
<proteinExistence type="predicted"/>
<evidence type="ECO:0000256" key="9">
    <source>
        <dbReference type="ARBA" id="ARBA00030775"/>
    </source>
</evidence>
<keyword evidence="7 10" id="KW-1133">Transmembrane helix</keyword>
<dbReference type="PROSITE" id="PS00409">
    <property type="entry name" value="PROKAR_NTER_METHYL"/>
    <property type="match status" value="1"/>
</dbReference>
<keyword evidence="3" id="KW-1003">Cell membrane</keyword>
<evidence type="ECO:0000313" key="11">
    <source>
        <dbReference type="EMBL" id="GHE99838.1"/>
    </source>
</evidence>
<dbReference type="InterPro" id="IPR049875">
    <property type="entry name" value="TypeII_GspH"/>
</dbReference>
<accession>A0ABQ3J0A9</accession>
<dbReference type="Gene3D" id="3.55.40.10">
    <property type="entry name" value="minor pseudopilin epsh domain"/>
    <property type="match status" value="1"/>
</dbReference>